<keyword evidence="11" id="KW-0732">Signal</keyword>
<dbReference type="WBParaSite" id="Hba_18456">
    <property type="protein sequence ID" value="Hba_18456"/>
    <property type="gene ID" value="Hba_18456"/>
</dbReference>
<keyword evidence="9" id="KW-0407">Ion channel</keyword>
<keyword evidence="1" id="KW-0813">Transport</keyword>
<evidence type="ECO:0000256" key="4">
    <source>
        <dbReference type="ARBA" id="ARBA00023018"/>
    </source>
</evidence>
<keyword evidence="8" id="KW-1071">Ligand-gated ion channel</keyword>
<evidence type="ECO:0000256" key="3">
    <source>
        <dbReference type="ARBA" id="ARBA00022692"/>
    </source>
</evidence>
<evidence type="ECO:0000256" key="10">
    <source>
        <dbReference type="ARBA" id="ARBA00034099"/>
    </source>
</evidence>
<name>A0A1I7XLP5_HETBA</name>
<protein>
    <submittedName>
        <fullName evidence="14">Neur_chan_LBD domain-containing protein</fullName>
    </submittedName>
</protein>
<evidence type="ECO:0000256" key="9">
    <source>
        <dbReference type="ARBA" id="ARBA00023303"/>
    </source>
</evidence>
<evidence type="ECO:0000256" key="1">
    <source>
        <dbReference type="ARBA" id="ARBA00022448"/>
    </source>
</evidence>
<keyword evidence="7" id="KW-0675">Receptor</keyword>
<keyword evidence="6" id="KW-0472">Membrane</keyword>
<evidence type="ECO:0000256" key="7">
    <source>
        <dbReference type="ARBA" id="ARBA00023170"/>
    </source>
</evidence>
<dbReference type="GO" id="GO:0022848">
    <property type="term" value="F:acetylcholine-gated monoatomic cation-selective channel activity"/>
    <property type="evidence" value="ECO:0007669"/>
    <property type="project" value="InterPro"/>
</dbReference>
<dbReference type="PRINTS" id="PR00254">
    <property type="entry name" value="NICOTINICR"/>
</dbReference>
<organism evidence="13 14">
    <name type="scientific">Heterorhabditis bacteriophora</name>
    <name type="common">Entomopathogenic nematode worm</name>
    <dbReference type="NCBI Taxonomy" id="37862"/>
    <lineage>
        <taxon>Eukaryota</taxon>
        <taxon>Metazoa</taxon>
        <taxon>Ecdysozoa</taxon>
        <taxon>Nematoda</taxon>
        <taxon>Chromadorea</taxon>
        <taxon>Rhabditida</taxon>
        <taxon>Rhabditina</taxon>
        <taxon>Rhabditomorpha</taxon>
        <taxon>Strongyloidea</taxon>
        <taxon>Heterorhabditidae</taxon>
        <taxon>Heterorhabditis</taxon>
    </lineage>
</organism>
<comment type="subcellular location">
    <subcellularLocation>
        <location evidence="10">Synaptic cell membrane</location>
        <topology evidence="10">Multi-pass membrane protein</topology>
    </subcellularLocation>
</comment>
<feature type="chain" id="PRO_5009311263" evidence="11">
    <location>
        <begin position="17"/>
        <end position="155"/>
    </location>
</feature>
<keyword evidence="3" id="KW-0812">Transmembrane</keyword>
<proteinExistence type="predicted"/>
<dbReference type="InterPro" id="IPR006201">
    <property type="entry name" value="Neur_channel"/>
</dbReference>
<evidence type="ECO:0000256" key="6">
    <source>
        <dbReference type="ARBA" id="ARBA00023136"/>
    </source>
</evidence>
<accession>A0A1I7XLP5</accession>
<dbReference type="InterPro" id="IPR006202">
    <property type="entry name" value="Neur_chan_lig-bd"/>
</dbReference>
<evidence type="ECO:0000313" key="13">
    <source>
        <dbReference type="Proteomes" id="UP000095283"/>
    </source>
</evidence>
<dbReference type="GO" id="GO:0004888">
    <property type="term" value="F:transmembrane signaling receptor activity"/>
    <property type="evidence" value="ECO:0007669"/>
    <property type="project" value="InterPro"/>
</dbReference>
<keyword evidence="4" id="KW-0770">Synapse</keyword>
<evidence type="ECO:0000256" key="5">
    <source>
        <dbReference type="ARBA" id="ARBA00023065"/>
    </source>
</evidence>
<evidence type="ECO:0000256" key="11">
    <source>
        <dbReference type="SAM" id="SignalP"/>
    </source>
</evidence>
<sequence length="155" mass="18502">MSLLCVFYTLFVCAIASYHERRLYEDLMKEYNNLERPVANHSNPVTVYLKYISKKTKNIRICVSLSFVIIIIPQVSLQQIIDVDEKNQIVYVNAWLDYHNIYVITVSHTFVNYLFLYQTWNDYKLVWDTSEYGNITDVRFPAGRIWKPDVLLYNR</sequence>
<keyword evidence="2" id="KW-1003">Cell membrane</keyword>
<dbReference type="Proteomes" id="UP000095283">
    <property type="component" value="Unplaced"/>
</dbReference>
<reference evidence="14" key="1">
    <citation type="submission" date="2016-11" db="UniProtKB">
        <authorList>
            <consortium name="WormBaseParasite"/>
        </authorList>
    </citation>
    <scope>IDENTIFICATION</scope>
</reference>
<feature type="domain" description="Neurotransmitter-gated ion-channel ligand-binding" evidence="12">
    <location>
        <begin position="107"/>
        <end position="154"/>
    </location>
</feature>
<dbReference type="PANTHER" id="PTHR18945">
    <property type="entry name" value="NEUROTRANSMITTER GATED ION CHANNEL"/>
    <property type="match status" value="1"/>
</dbReference>
<evidence type="ECO:0000256" key="8">
    <source>
        <dbReference type="ARBA" id="ARBA00023286"/>
    </source>
</evidence>
<dbReference type="SUPFAM" id="SSF63712">
    <property type="entry name" value="Nicotinic receptor ligand binding domain-like"/>
    <property type="match status" value="2"/>
</dbReference>
<keyword evidence="13" id="KW-1185">Reference proteome</keyword>
<evidence type="ECO:0000259" key="12">
    <source>
        <dbReference type="Pfam" id="PF02931"/>
    </source>
</evidence>
<dbReference type="InterPro" id="IPR036734">
    <property type="entry name" value="Neur_chan_lig-bd_sf"/>
</dbReference>
<dbReference type="AlphaFoldDB" id="A0A1I7XLP5"/>
<dbReference type="GO" id="GO:0045211">
    <property type="term" value="C:postsynaptic membrane"/>
    <property type="evidence" value="ECO:0007669"/>
    <property type="project" value="InterPro"/>
</dbReference>
<keyword evidence="5" id="KW-0406">Ion transport</keyword>
<dbReference type="InterPro" id="IPR002394">
    <property type="entry name" value="Nicotinic_acetylcholine_rcpt"/>
</dbReference>
<dbReference type="Pfam" id="PF02931">
    <property type="entry name" value="Neur_chan_LBD"/>
    <property type="match status" value="1"/>
</dbReference>
<evidence type="ECO:0000256" key="2">
    <source>
        <dbReference type="ARBA" id="ARBA00022475"/>
    </source>
</evidence>
<feature type="signal peptide" evidence="11">
    <location>
        <begin position="1"/>
        <end position="16"/>
    </location>
</feature>
<evidence type="ECO:0000313" key="14">
    <source>
        <dbReference type="WBParaSite" id="Hba_18456"/>
    </source>
</evidence>
<dbReference type="Gene3D" id="2.70.170.10">
    <property type="entry name" value="Neurotransmitter-gated ion-channel ligand-binding domain"/>
    <property type="match status" value="1"/>
</dbReference>